<gene>
    <name evidence="1" type="ORF">PHMEG_00030894</name>
</gene>
<comment type="caution">
    <text evidence="1">The sequence shown here is derived from an EMBL/GenBank/DDBJ whole genome shotgun (WGS) entry which is preliminary data.</text>
</comment>
<dbReference type="Proteomes" id="UP000198211">
    <property type="component" value="Unassembled WGS sequence"/>
</dbReference>
<evidence type="ECO:0000313" key="2">
    <source>
        <dbReference type="Proteomes" id="UP000198211"/>
    </source>
</evidence>
<reference evidence="2" key="1">
    <citation type="submission" date="2017-03" db="EMBL/GenBank/DDBJ databases">
        <title>Phytopthora megakarya and P. palmivora, two closely related causual agents of cacao black pod achieved similar genome size and gene model numbers by different mechanisms.</title>
        <authorList>
            <person name="Ali S."/>
            <person name="Shao J."/>
            <person name="Larry D.J."/>
            <person name="Kronmiller B."/>
            <person name="Shen D."/>
            <person name="Strem M.D."/>
            <person name="Melnick R.L."/>
            <person name="Guiltinan M.J."/>
            <person name="Tyler B.M."/>
            <person name="Meinhardt L.W."/>
            <person name="Bailey B.A."/>
        </authorList>
    </citation>
    <scope>NUCLEOTIDE SEQUENCE [LARGE SCALE GENOMIC DNA]</scope>
    <source>
        <strain evidence="2">zdho120</strain>
    </source>
</reference>
<organism evidence="1 2">
    <name type="scientific">Phytophthora megakarya</name>
    <dbReference type="NCBI Taxonomy" id="4795"/>
    <lineage>
        <taxon>Eukaryota</taxon>
        <taxon>Sar</taxon>
        <taxon>Stramenopiles</taxon>
        <taxon>Oomycota</taxon>
        <taxon>Peronosporomycetes</taxon>
        <taxon>Peronosporales</taxon>
        <taxon>Peronosporaceae</taxon>
        <taxon>Phytophthora</taxon>
    </lineage>
</organism>
<proteinExistence type="predicted"/>
<dbReference type="EMBL" id="NBNE01009490">
    <property type="protein sequence ID" value="OWY98360.1"/>
    <property type="molecule type" value="Genomic_DNA"/>
</dbReference>
<keyword evidence="2" id="KW-1185">Reference proteome</keyword>
<name>A0A225UZ18_9STRA</name>
<dbReference type="AlphaFoldDB" id="A0A225UZ18"/>
<dbReference type="OrthoDB" id="121607at2759"/>
<sequence>MASTGKSMQGCFASLLRVRSALYHFAVMNDADREFPEALKVFTNKTFWDKLASAERIIRPLSNVSYELQRDENTLADVVESYRDIYGWGGFLNEYSSCELVSVVEKRWKKFEQPLMLLALFLHPVHVKLARIIDEEVPELKFFERLVGYATYYYRRYCETDDTEGLAGELHSWYRGKFVDSKIVQFNGDVGGYWSFVSDIRKQSKLAKLAAVILSIALKRIVDPTERKFMNANDTPLVIPVSLADIEESRIISLQEEPSADTADYWQDIYDVLDSDLMNDELGEIEGEQLEQGVDFDQPVFNGIDESIPDPDTTPFPPHNDKTFPQEKKLIGIRGQTFRLSTLFSTKRTFQQAPYSTVSEA</sequence>
<evidence type="ECO:0000313" key="1">
    <source>
        <dbReference type="EMBL" id="OWY98360.1"/>
    </source>
</evidence>
<protein>
    <submittedName>
        <fullName evidence="1">Uncharacterized protein</fullName>
    </submittedName>
</protein>
<accession>A0A225UZ18</accession>